<dbReference type="SMART" id="SM00369">
    <property type="entry name" value="LRR_TYP"/>
    <property type="match status" value="6"/>
</dbReference>
<dbReference type="EMBL" id="GDJX01004433">
    <property type="protein sequence ID" value="JAT63503.1"/>
    <property type="molecule type" value="Transcribed_RNA"/>
</dbReference>
<proteinExistence type="inferred from homology"/>
<keyword evidence="6 11" id="KW-0732">Signal</keyword>
<dbReference type="Gene3D" id="3.80.10.10">
    <property type="entry name" value="Ribonuclease Inhibitor"/>
    <property type="match status" value="2"/>
</dbReference>
<feature type="signal peptide" evidence="11">
    <location>
        <begin position="1"/>
        <end position="30"/>
    </location>
</feature>
<dbReference type="Pfam" id="PF08263">
    <property type="entry name" value="LRRNT_2"/>
    <property type="match status" value="1"/>
</dbReference>
<evidence type="ECO:0000256" key="4">
    <source>
        <dbReference type="ARBA" id="ARBA00022614"/>
    </source>
</evidence>
<keyword evidence="13" id="KW-0808">Transferase</keyword>
<dbReference type="InterPro" id="IPR001611">
    <property type="entry name" value="Leu-rich_rpt"/>
</dbReference>
<dbReference type="GO" id="GO:0016301">
    <property type="term" value="F:kinase activity"/>
    <property type="evidence" value="ECO:0007669"/>
    <property type="project" value="UniProtKB-KW"/>
</dbReference>
<evidence type="ECO:0000256" key="9">
    <source>
        <dbReference type="ARBA" id="ARBA00023136"/>
    </source>
</evidence>
<dbReference type="Pfam" id="PF13855">
    <property type="entry name" value="LRR_8"/>
    <property type="match status" value="2"/>
</dbReference>
<evidence type="ECO:0000256" key="3">
    <source>
        <dbReference type="ARBA" id="ARBA00022475"/>
    </source>
</evidence>
<feature type="chain" id="PRO_5008900833" evidence="11">
    <location>
        <begin position="31"/>
        <end position="704"/>
    </location>
</feature>
<dbReference type="Pfam" id="PF00560">
    <property type="entry name" value="LRR_1"/>
    <property type="match status" value="4"/>
</dbReference>
<evidence type="ECO:0000256" key="7">
    <source>
        <dbReference type="ARBA" id="ARBA00022737"/>
    </source>
</evidence>
<evidence type="ECO:0000256" key="5">
    <source>
        <dbReference type="ARBA" id="ARBA00022692"/>
    </source>
</evidence>
<dbReference type="GO" id="GO:0005886">
    <property type="term" value="C:plasma membrane"/>
    <property type="evidence" value="ECO:0007669"/>
    <property type="project" value="UniProtKB-SubCell"/>
</dbReference>
<dbReference type="InterPro" id="IPR013210">
    <property type="entry name" value="LRR_N_plant-typ"/>
</dbReference>
<keyword evidence="8" id="KW-1133">Transmembrane helix</keyword>
<organism evidence="13">
    <name type="scientific">Anthurium amnicola</name>
    <dbReference type="NCBI Taxonomy" id="1678845"/>
    <lineage>
        <taxon>Eukaryota</taxon>
        <taxon>Viridiplantae</taxon>
        <taxon>Streptophyta</taxon>
        <taxon>Embryophyta</taxon>
        <taxon>Tracheophyta</taxon>
        <taxon>Spermatophyta</taxon>
        <taxon>Magnoliopsida</taxon>
        <taxon>Liliopsida</taxon>
        <taxon>Araceae</taxon>
        <taxon>Pothoideae</taxon>
        <taxon>Potheae</taxon>
        <taxon>Anthurium</taxon>
    </lineage>
</organism>
<evidence type="ECO:0000256" key="6">
    <source>
        <dbReference type="ARBA" id="ARBA00022729"/>
    </source>
</evidence>
<keyword evidence="13" id="KW-0418">Kinase</keyword>
<accession>A0A1D1Z9E0</accession>
<keyword evidence="5" id="KW-0812">Transmembrane</keyword>
<evidence type="ECO:0000256" key="1">
    <source>
        <dbReference type="ARBA" id="ARBA00004251"/>
    </source>
</evidence>
<dbReference type="SUPFAM" id="SSF52058">
    <property type="entry name" value="L domain-like"/>
    <property type="match status" value="2"/>
</dbReference>
<evidence type="ECO:0000256" key="2">
    <source>
        <dbReference type="ARBA" id="ARBA00009592"/>
    </source>
</evidence>
<name>A0A1D1Z9E0_9ARAE</name>
<dbReference type="AlphaFoldDB" id="A0A1D1Z9E0"/>
<comment type="similarity">
    <text evidence="2">Belongs to the RLP family.</text>
</comment>
<keyword evidence="7" id="KW-0677">Repeat</keyword>
<keyword evidence="9" id="KW-0472">Membrane</keyword>
<dbReference type="InterPro" id="IPR032675">
    <property type="entry name" value="LRR_dom_sf"/>
</dbReference>
<dbReference type="PRINTS" id="PR00019">
    <property type="entry name" value="LEURICHRPT"/>
</dbReference>
<evidence type="ECO:0000313" key="13">
    <source>
        <dbReference type="EMBL" id="JAT63503.1"/>
    </source>
</evidence>
<evidence type="ECO:0000256" key="8">
    <source>
        <dbReference type="ARBA" id="ARBA00022989"/>
    </source>
</evidence>
<feature type="domain" description="Leucine-rich repeat-containing N-terminal plant-type" evidence="12">
    <location>
        <begin position="33"/>
        <end position="73"/>
    </location>
</feature>
<keyword evidence="10" id="KW-0325">Glycoprotein</keyword>
<keyword evidence="4" id="KW-0433">Leucine-rich repeat</keyword>
<dbReference type="InterPro" id="IPR046956">
    <property type="entry name" value="RLP23-like"/>
</dbReference>
<dbReference type="FunFam" id="3.80.10.10:FF:000111">
    <property type="entry name" value="LRR receptor-like serine/threonine-protein kinase ERECTA"/>
    <property type="match status" value="1"/>
</dbReference>
<dbReference type="FunFam" id="3.80.10.10:FF:000095">
    <property type="entry name" value="LRR receptor-like serine/threonine-protein kinase GSO1"/>
    <property type="match status" value="1"/>
</dbReference>
<protein>
    <submittedName>
        <fullName evidence="13">LRR receptor-like serine/threonine-protein kinase ERECTA</fullName>
    </submittedName>
</protein>
<dbReference type="InterPro" id="IPR003591">
    <property type="entry name" value="Leu-rich_rpt_typical-subtyp"/>
</dbReference>
<reference evidence="13" key="1">
    <citation type="submission" date="2015-07" db="EMBL/GenBank/DDBJ databases">
        <title>Transcriptome Assembly of Anthurium amnicola.</title>
        <authorList>
            <person name="Suzuki J."/>
        </authorList>
    </citation>
    <scope>NUCLEOTIDE SEQUENCE</scope>
</reference>
<dbReference type="PANTHER" id="PTHR48063">
    <property type="entry name" value="LRR RECEPTOR-LIKE KINASE"/>
    <property type="match status" value="1"/>
</dbReference>
<sequence>MGDRQQLRHPLLLLLCVLCSTLWWSGRVEGCTEQERRALLQLRDSFYYPASPNLSEWSSWVGNDCCRWEGVSCQSDPPHRVVNIYLNSKRKEGLGGWAVNGSLFVPFEELQGLQLESNQISGWLEPKGMLGLKNLRSVDFSENLLTDESVSWMFSLPSLADVDLSYNKLRSSSILKGFCALKNLTSLNLDQNMIEGTIDPCISTMTALQDLILQRNRFSGQIPPLGKMSSLRNILLANNRLSGVLYFSSLAELTNFNGISVGGNPRLEIETEHPSWAPSFQLGGLILSGCTLNRRSGGRIPSFLSTQKNMFTLALSRTGIQGEIPPWMFDNVQEYLLLDGNRLSGHLPQLHGNRTRGLSLLDLSENNLTGPMPQNMSSLLPELYHLNLSRNAFHGDMASFGQLGYLGVLDLSHNHLTGEIPIGLTGNGSEISHLKLSHNYLEGSMLPQGSNMKLLKYLILENNSFSGGISPDLSNSPNLIILNVRGNHLSGAIPGELFALPDLAAVLLARNRFQGPIPSQFCRMQGLRMLDLSANSFSGAIPGCLSNVTSWRKSSKALINQNFYFREWVSVEFWSKGKLQTLEDEELSWFTGIDLSMNQLSGAIPVEVGAMAALRSLSLSRNHVSGAIPASFQALERMQSLDLSYNRLSGIIPPEIAPLRNLSYFCVAYNTLSGVIPFGHDSKFSRRCFEGNPGLCGHPLGRIC</sequence>
<gene>
    <name evidence="13" type="primary">ERECTA_17</name>
    <name evidence="13" type="ORF">g.119357</name>
</gene>
<evidence type="ECO:0000256" key="11">
    <source>
        <dbReference type="SAM" id="SignalP"/>
    </source>
</evidence>
<evidence type="ECO:0000256" key="10">
    <source>
        <dbReference type="ARBA" id="ARBA00023180"/>
    </source>
</evidence>
<keyword evidence="13" id="KW-0675">Receptor</keyword>
<keyword evidence="3" id="KW-1003">Cell membrane</keyword>
<dbReference type="PANTHER" id="PTHR48063:SF98">
    <property type="entry name" value="LRR RECEPTOR-LIKE SERINE_THREONINE-PROTEIN KINASE FLS2"/>
    <property type="match status" value="1"/>
</dbReference>
<evidence type="ECO:0000259" key="12">
    <source>
        <dbReference type="Pfam" id="PF08263"/>
    </source>
</evidence>
<comment type="subcellular location">
    <subcellularLocation>
        <location evidence="1">Cell membrane</location>
        <topology evidence="1">Single-pass type I membrane protein</topology>
    </subcellularLocation>
</comment>